<dbReference type="PANTHER" id="PTHR47794:SF1">
    <property type="entry name" value="VACUOLAR PROTEIN SORTING-ASSOCIATED PROTEIN 27"/>
    <property type="match status" value="1"/>
</dbReference>
<dbReference type="Proteomes" id="UP000186303">
    <property type="component" value="Chromosome 3"/>
</dbReference>
<accession>A0A1M8A6S7</accession>
<gene>
    <name evidence="14" type="ORF">MSYG_2453</name>
</gene>
<dbReference type="AlphaFoldDB" id="A0A1M8A6S7"/>
<dbReference type="GO" id="GO:0043130">
    <property type="term" value="F:ubiquitin binding"/>
    <property type="evidence" value="ECO:0007669"/>
    <property type="project" value="InterPro"/>
</dbReference>
<comment type="similarity">
    <text evidence="2">Belongs to the VPS27 family.</text>
</comment>
<dbReference type="VEuPathDB" id="FungiDB:MSYG_2453"/>
<dbReference type="PANTHER" id="PTHR47794">
    <property type="entry name" value="VACUOLAR PROTEIN SORTING-ASSOCIATED PROTEIN 27"/>
    <property type="match status" value="1"/>
</dbReference>
<dbReference type="GO" id="GO:0032266">
    <property type="term" value="F:phosphatidylinositol-3-phosphate binding"/>
    <property type="evidence" value="ECO:0007669"/>
    <property type="project" value="TreeGrafter"/>
</dbReference>
<proteinExistence type="inferred from homology"/>
<feature type="domain" description="FYVE-type" evidence="12">
    <location>
        <begin position="165"/>
        <end position="225"/>
    </location>
</feature>
<sequence length="515" mass="56854">MGFHELVEKATSPLIPSGHEDMALNLEVCDYIRSKAVTPPKAMEELKTRVEHTNPNVQILALGLSDACIKNSGTSFLEQIASPEFMDTMTSMLRKRPNLAPAVKAKILQCLQDWKYFAEARPNELGYIKEVVHSLEKQGYEFPPPDPNAVAAASVLTETPVAPEWEDNTVCTRCRAEFGTFLRKHHCRNCGRVFCYKCSSKNMTLPWYSIQEPVRVCDGCAKRKGPFTTVWTPPATLSAATQNSKEQQDGDLARAIALSLQEQNQSRTESSGQVAARGEGCDAEEDPDLAAAIAASLKEWDEQQKRDSVMTSPSTPSTLRPLATKSKTHTHTQRTLEVDTMDLDNILTFSQTVSYPEAAWKQTVPMKGLPLPIQNMQDKASASRGRLVRQLDFGHRRLRELSTLHEKLADIVRMYDQLLDTQFSSPLATYSSGTTLDHSSKSGDPLPAVPVGQEVPSSPPLPHHDCSAGPTPFLPDFNYTQAPHMNATDTSEHAAQPGNDSLQGTRQEEALLIDL</sequence>
<dbReference type="Gene3D" id="1.25.40.90">
    <property type="match status" value="1"/>
</dbReference>
<dbReference type="SUPFAM" id="SSF48464">
    <property type="entry name" value="ENTH/VHS domain"/>
    <property type="match status" value="1"/>
</dbReference>
<evidence type="ECO:0000256" key="10">
    <source>
        <dbReference type="PROSITE-ProRule" id="PRU00091"/>
    </source>
</evidence>
<keyword evidence="15" id="KW-1185">Reference proteome</keyword>
<dbReference type="SMART" id="SM00726">
    <property type="entry name" value="UIM"/>
    <property type="match status" value="2"/>
</dbReference>
<evidence type="ECO:0000313" key="14">
    <source>
        <dbReference type="EMBL" id="SHO78111.1"/>
    </source>
</evidence>
<reference evidence="15" key="1">
    <citation type="journal article" date="2017" name="Nucleic Acids Res.">
        <title>Proteogenomics produces comprehensive and highly accurate protein-coding gene annotation in a complete genome assembly of Malassezia sympodialis.</title>
        <authorList>
            <person name="Zhu Y."/>
            <person name="Engstroem P.G."/>
            <person name="Tellgren-Roth C."/>
            <person name="Baudo C.D."/>
            <person name="Kennell J.C."/>
            <person name="Sun S."/>
            <person name="Billmyre R.B."/>
            <person name="Schroeder M.S."/>
            <person name="Andersson A."/>
            <person name="Holm T."/>
            <person name="Sigurgeirsson B."/>
            <person name="Wu G."/>
            <person name="Sankaranarayanan S.R."/>
            <person name="Siddharthan R."/>
            <person name="Sanyal K."/>
            <person name="Lundeberg J."/>
            <person name="Nystedt B."/>
            <person name="Boekhout T."/>
            <person name="Dawson T.L. Jr."/>
            <person name="Heitman J."/>
            <person name="Scheynius A."/>
            <person name="Lehtioe J."/>
        </authorList>
    </citation>
    <scope>NUCLEOTIDE SEQUENCE [LARGE SCALE GENOMIC DNA]</scope>
    <source>
        <strain evidence="15">ATCC 42132</strain>
    </source>
</reference>
<feature type="domain" description="VHS" evidence="13">
    <location>
        <begin position="20"/>
        <end position="143"/>
    </location>
</feature>
<dbReference type="Pfam" id="PF02809">
    <property type="entry name" value="UIM"/>
    <property type="match status" value="2"/>
</dbReference>
<evidence type="ECO:0000256" key="9">
    <source>
        <dbReference type="ARBA" id="ARBA00023136"/>
    </source>
</evidence>
<keyword evidence="8" id="KW-0862">Zinc</keyword>
<dbReference type="InterPro" id="IPR008942">
    <property type="entry name" value="ENTH_VHS"/>
</dbReference>
<dbReference type="GO" id="GO:0033565">
    <property type="term" value="C:ESCRT-0 complex"/>
    <property type="evidence" value="ECO:0007669"/>
    <property type="project" value="TreeGrafter"/>
</dbReference>
<dbReference type="SUPFAM" id="SSF57903">
    <property type="entry name" value="FYVE/PHD zinc finger"/>
    <property type="match status" value="1"/>
</dbReference>
<evidence type="ECO:0000256" key="5">
    <source>
        <dbReference type="ARBA" id="ARBA00022737"/>
    </source>
</evidence>
<keyword evidence="4" id="KW-0479">Metal-binding</keyword>
<dbReference type="Pfam" id="PF01363">
    <property type="entry name" value="FYVE"/>
    <property type="match status" value="1"/>
</dbReference>
<dbReference type="EMBL" id="LT671823">
    <property type="protein sequence ID" value="SHO78111.1"/>
    <property type="molecule type" value="Genomic_DNA"/>
</dbReference>
<evidence type="ECO:0000256" key="11">
    <source>
        <dbReference type="SAM" id="MobiDB-lite"/>
    </source>
</evidence>
<dbReference type="OMA" id="HTWGGNT"/>
<keyword evidence="6" id="KW-0967">Endosome</keyword>
<dbReference type="GO" id="GO:0008270">
    <property type="term" value="F:zinc ion binding"/>
    <property type="evidence" value="ECO:0007669"/>
    <property type="project" value="UniProtKB-KW"/>
</dbReference>
<dbReference type="InterPro" id="IPR000306">
    <property type="entry name" value="Znf_FYVE"/>
</dbReference>
<evidence type="ECO:0000256" key="4">
    <source>
        <dbReference type="ARBA" id="ARBA00022723"/>
    </source>
</evidence>
<keyword evidence="9" id="KW-0472">Membrane</keyword>
<dbReference type="Gene3D" id="6.10.140.100">
    <property type="match status" value="1"/>
</dbReference>
<evidence type="ECO:0000256" key="1">
    <source>
        <dbReference type="ARBA" id="ARBA00004125"/>
    </source>
</evidence>
<dbReference type="OrthoDB" id="957735at2759"/>
<feature type="region of interest" description="Disordered" evidence="11">
    <location>
        <begin position="300"/>
        <end position="332"/>
    </location>
</feature>
<dbReference type="Pfam" id="PF00790">
    <property type="entry name" value="VHS"/>
    <property type="match status" value="1"/>
</dbReference>
<dbReference type="InterPro" id="IPR002014">
    <property type="entry name" value="VHS_dom"/>
</dbReference>
<keyword evidence="5" id="KW-0677">Repeat</keyword>
<dbReference type="Gene3D" id="1.20.5.1940">
    <property type="match status" value="1"/>
</dbReference>
<feature type="compositionally biased region" description="Polar residues" evidence="11">
    <location>
        <begin position="261"/>
        <end position="273"/>
    </location>
</feature>
<feature type="compositionally biased region" description="Polar residues" evidence="11">
    <location>
        <begin position="478"/>
        <end position="489"/>
    </location>
</feature>
<evidence type="ECO:0000256" key="8">
    <source>
        <dbReference type="ARBA" id="ARBA00022833"/>
    </source>
</evidence>
<dbReference type="GO" id="GO:0010008">
    <property type="term" value="C:endosome membrane"/>
    <property type="evidence" value="ECO:0007669"/>
    <property type="project" value="UniProtKB-SubCell"/>
</dbReference>
<dbReference type="SMART" id="SM00288">
    <property type="entry name" value="VHS"/>
    <property type="match status" value="1"/>
</dbReference>
<keyword evidence="7 10" id="KW-0863">Zinc-finger</keyword>
<evidence type="ECO:0000256" key="7">
    <source>
        <dbReference type="ARBA" id="ARBA00022771"/>
    </source>
</evidence>
<comment type="subcellular location">
    <subcellularLocation>
        <location evidence="1">Endosome membrane</location>
        <topology evidence="1">Peripheral membrane protein</topology>
        <orientation evidence="1">Cytoplasmic side</orientation>
    </subcellularLocation>
</comment>
<evidence type="ECO:0000259" key="12">
    <source>
        <dbReference type="PROSITE" id="PS50178"/>
    </source>
</evidence>
<dbReference type="GO" id="GO:0043328">
    <property type="term" value="P:protein transport to vacuole involved in ubiquitin-dependent protein catabolic process via the multivesicular body sorting pathway"/>
    <property type="evidence" value="ECO:0007669"/>
    <property type="project" value="TreeGrafter"/>
</dbReference>
<organism evidence="14 15">
    <name type="scientific">Malassezia sympodialis (strain ATCC 42132)</name>
    <name type="common">Atopic eczema-associated yeast</name>
    <dbReference type="NCBI Taxonomy" id="1230383"/>
    <lineage>
        <taxon>Eukaryota</taxon>
        <taxon>Fungi</taxon>
        <taxon>Dikarya</taxon>
        <taxon>Basidiomycota</taxon>
        <taxon>Ustilaginomycotina</taxon>
        <taxon>Malasseziomycetes</taxon>
        <taxon>Malasseziales</taxon>
        <taxon>Malasseziaceae</taxon>
        <taxon>Malassezia</taxon>
    </lineage>
</organism>
<evidence type="ECO:0000256" key="3">
    <source>
        <dbReference type="ARBA" id="ARBA00017753"/>
    </source>
</evidence>
<dbReference type="PROSITE" id="PS50330">
    <property type="entry name" value="UIM"/>
    <property type="match status" value="1"/>
</dbReference>
<dbReference type="InterPro" id="IPR013083">
    <property type="entry name" value="Znf_RING/FYVE/PHD"/>
</dbReference>
<name>A0A1M8A6S7_MALS4</name>
<protein>
    <recommendedName>
        <fullName evidence="3">Vacuolar protein sorting-associated protein 27</fullName>
    </recommendedName>
</protein>
<dbReference type="InterPro" id="IPR011011">
    <property type="entry name" value="Znf_FYVE_PHD"/>
</dbReference>
<feature type="region of interest" description="Disordered" evidence="11">
    <location>
        <begin position="431"/>
        <end position="506"/>
    </location>
</feature>
<dbReference type="Gene3D" id="3.30.40.10">
    <property type="entry name" value="Zinc/RING finger domain, C3HC4 (zinc finger)"/>
    <property type="match status" value="1"/>
</dbReference>
<dbReference type="STRING" id="1230383.A0A1M8A6S7"/>
<feature type="compositionally biased region" description="Polar residues" evidence="11">
    <location>
        <begin position="309"/>
        <end position="318"/>
    </location>
</feature>
<evidence type="ECO:0000259" key="13">
    <source>
        <dbReference type="PROSITE" id="PS50179"/>
    </source>
</evidence>
<dbReference type="GO" id="GO:0006623">
    <property type="term" value="P:protein targeting to vacuole"/>
    <property type="evidence" value="ECO:0007669"/>
    <property type="project" value="TreeGrafter"/>
</dbReference>
<dbReference type="InterPro" id="IPR003903">
    <property type="entry name" value="UIM_dom"/>
</dbReference>
<evidence type="ECO:0000256" key="2">
    <source>
        <dbReference type="ARBA" id="ARBA00008597"/>
    </source>
</evidence>
<dbReference type="PROSITE" id="PS50179">
    <property type="entry name" value="VHS"/>
    <property type="match status" value="1"/>
</dbReference>
<feature type="region of interest" description="Disordered" evidence="11">
    <location>
        <begin position="261"/>
        <end position="283"/>
    </location>
</feature>
<dbReference type="PROSITE" id="PS50178">
    <property type="entry name" value="ZF_FYVE"/>
    <property type="match status" value="1"/>
</dbReference>
<dbReference type="InterPro" id="IPR017455">
    <property type="entry name" value="Znf_FYVE-rel"/>
</dbReference>
<evidence type="ECO:0000256" key="6">
    <source>
        <dbReference type="ARBA" id="ARBA00022753"/>
    </source>
</evidence>
<dbReference type="SMART" id="SM00064">
    <property type="entry name" value="FYVE"/>
    <property type="match status" value="1"/>
</dbReference>
<evidence type="ECO:0000313" key="15">
    <source>
        <dbReference type="Proteomes" id="UP000186303"/>
    </source>
</evidence>